<feature type="non-terminal residue" evidence="1">
    <location>
        <position position="1"/>
    </location>
</feature>
<evidence type="ECO:0000313" key="1">
    <source>
        <dbReference type="EMBL" id="KAK3334359.1"/>
    </source>
</evidence>
<evidence type="ECO:0000313" key="2">
    <source>
        <dbReference type="Proteomes" id="UP001278500"/>
    </source>
</evidence>
<dbReference type="RefSeq" id="XP_062676525.1">
    <property type="nucleotide sequence ID" value="XM_062823743.1"/>
</dbReference>
<feature type="non-terminal residue" evidence="1">
    <location>
        <position position="94"/>
    </location>
</feature>
<proteinExistence type="predicted"/>
<accession>A0AAE0IZY8</accession>
<organism evidence="1 2">
    <name type="scientific">Neurospora tetraspora</name>
    <dbReference type="NCBI Taxonomy" id="94610"/>
    <lineage>
        <taxon>Eukaryota</taxon>
        <taxon>Fungi</taxon>
        <taxon>Dikarya</taxon>
        <taxon>Ascomycota</taxon>
        <taxon>Pezizomycotina</taxon>
        <taxon>Sordariomycetes</taxon>
        <taxon>Sordariomycetidae</taxon>
        <taxon>Sordariales</taxon>
        <taxon>Sordariaceae</taxon>
        <taxon>Neurospora</taxon>
    </lineage>
</organism>
<name>A0AAE0IZY8_9PEZI</name>
<dbReference type="EMBL" id="JAUEPP010000011">
    <property type="protein sequence ID" value="KAK3334359.1"/>
    <property type="molecule type" value="Genomic_DNA"/>
</dbReference>
<keyword evidence="2" id="KW-1185">Reference proteome</keyword>
<dbReference type="Proteomes" id="UP001278500">
    <property type="component" value="Unassembled WGS sequence"/>
</dbReference>
<dbReference type="GeneID" id="87860897"/>
<reference evidence="1" key="2">
    <citation type="submission" date="2023-06" db="EMBL/GenBank/DDBJ databases">
        <authorList>
            <consortium name="Lawrence Berkeley National Laboratory"/>
            <person name="Haridas S."/>
            <person name="Hensen N."/>
            <person name="Bonometti L."/>
            <person name="Westerberg I."/>
            <person name="Brannstrom I.O."/>
            <person name="Guillou S."/>
            <person name="Cros-Aarteil S."/>
            <person name="Calhoun S."/>
            <person name="Kuo A."/>
            <person name="Mondo S."/>
            <person name="Pangilinan J."/>
            <person name="Riley R."/>
            <person name="Labutti K."/>
            <person name="Andreopoulos B."/>
            <person name="Lipzen A."/>
            <person name="Chen C."/>
            <person name="Yanf M."/>
            <person name="Daum C."/>
            <person name="Ng V."/>
            <person name="Clum A."/>
            <person name="Steindorff A."/>
            <person name="Ohm R."/>
            <person name="Martin F."/>
            <person name="Silar P."/>
            <person name="Natvig D."/>
            <person name="Lalanne C."/>
            <person name="Gautier V."/>
            <person name="Ament-Velasquez S.L."/>
            <person name="Kruys A."/>
            <person name="Hutchinson M.I."/>
            <person name="Powell A.J."/>
            <person name="Barry K."/>
            <person name="Miller A.N."/>
            <person name="Grigoriev I.V."/>
            <person name="Debuchy R."/>
            <person name="Gladieux P."/>
            <person name="Thoren M.H."/>
            <person name="Johannesson H."/>
        </authorList>
    </citation>
    <scope>NUCLEOTIDE SEQUENCE</scope>
    <source>
        <strain evidence="1">CBS 560.94</strain>
    </source>
</reference>
<sequence length="94" mass="10981">IFRQEMNRLGLAYVVIRQLAHETRNVYQNGRTLAVYDRESGECRLADSHFTVYMGISKSQLLLQGHIYVVWDPVEFGNLKRMTDPLSQRKHVSQ</sequence>
<comment type="caution">
    <text evidence="1">The sequence shown here is derived from an EMBL/GenBank/DDBJ whole genome shotgun (WGS) entry which is preliminary data.</text>
</comment>
<dbReference type="AlphaFoldDB" id="A0AAE0IZY8"/>
<reference evidence="1" key="1">
    <citation type="journal article" date="2023" name="Mol. Phylogenet. Evol.">
        <title>Genome-scale phylogeny and comparative genomics of the fungal order Sordariales.</title>
        <authorList>
            <person name="Hensen N."/>
            <person name="Bonometti L."/>
            <person name="Westerberg I."/>
            <person name="Brannstrom I.O."/>
            <person name="Guillou S."/>
            <person name="Cros-Aarteil S."/>
            <person name="Calhoun S."/>
            <person name="Haridas S."/>
            <person name="Kuo A."/>
            <person name="Mondo S."/>
            <person name="Pangilinan J."/>
            <person name="Riley R."/>
            <person name="LaButti K."/>
            <person name="Andreopoulos B."/>
            <person name="Lipzen A."/>
            <person name="Chen C."/>
            <person name="Yan M."/>
            <person name="Daum C."/>
            <person name="Ng V."/>
            <person name="Clum A."/>
            <person name="Steindorff A."/>
            <person name="Ohm R.A."/>
            <person name="Martin F."/>
            <person name="Silar P."/>
            <person name="Natvig D.O."/>
            <person name="Lalanne C."/>
            <person name="Gautier V."/>
            <person name="Ament-Velasquez S.L."/>
            <person name="Kruys A."/>
            <person name="Hutchinson M.I."/>
            <person name="Powell A.J."/>
            <person name="Barry K."/>
            <person name="Miller A.N."/>
            <person name="Grigoriev I.V."/>
            <person name="Debuchy R."/>
            <person name="Gladieux P."/>
            <person name="Hiltunen Thoren M."/>
            <person name="Johannesson H."/>
        </authorList>
    </citation>
    <scope>NUCLEOTIDE SEQUENCE</scope>
    <source>
        <strain evidence="1">CBS 560.94</strain>
    </source>
</reference>
<gene>
    <name evidence="1" type="ORF">B0H65DRAFT_390977</name>
</gene>
<protein>
    <submittedName>
        <fullName evidence="1">Uncharacterized protein</fullName>
    </submittedName>
</protein>